<accession>A0ABP7X4I9</accession>
<proteinExistence type="predicted"/>
<name>A0ABP7X4I9_9ACTN</name>
<keyword evidence="3" id="KW-1185">Reference proteome</keyword>
<comment type="caution">
    <text evidence="2">The sequence shown here is derived from an EMBL/GenBank/DDBJ whole genome shotgun (WGS) entry which is preliminary data.</text>
</comment>
<evidence type="ECO:0000313" key="2">
    <source>
        <dbReference type="EMBL" id="GAA4104607.1"/>
    </source>
</evidence>
<evidence type="ECO:0000256" key="1">
    <source>
        <dbReference type="SAM" id="SignalP"/>
    </source>
</evidence>
<gene>
    <name evidence="2" type="ORF">GCM10022214_83980</name>
</gene>
<organism evidence="2 3">
    <name type="scientific">Actinomadura miaoliensis</name>
    <dbReference type="NCBI Taxonomy" id="430685"/>
    <lineage>
        <taxon>Bacteria</taxon>
        <taxon>Bacillati</taxon>
        <taxon>Actinomycetota</taxon>
        <taxon>Actinomycetes</taxon>
        <taxon>Streptosporangiales</taxon>
        <taxon>Thermomonosporaceae</taxon>
        <taxon>Actinomadura</taxon>
    </lineage>
</organism>
<sequence length="163" mass="17202">MSHITLVRRAFPLLVPVLLAAGCSSSSDQSTAEKSATATPLLPLPHPALTGADGADVKACKDADCEILVRGRSTAIPLAPRFGITTFLVTHVPPNKMTYVVIRTNGESVQAYNRGTGWFSLGAGLTVTVRKIDHTGAVVRFEPKARDGDEDKITGSKGAAIYN</sequence>
<dbReference type="EMBL" id="BAAAZG010000080">
    <property type="protein sequence ID" value="GAA4104607.1"/>
    <property type="molecule type" value="Genomic_DNA"/>
</dbReference>
<evidence type="ECO:0000313" key="3">
    <source>
        <dbReference type="Proteomes" id="UP001500683"/>
    </source>
</evidence>
<reference evidence="3" key="1">
    <citation type="journal article" date="2019" name="Int. J. Syst. Evol. Microbiol.">
        <title>The Global Catalogue of Microorganisms (GCM) 10K type strain sequencing project: providing services to taxonomists for standard genome sequencing and annotation.</title>
        <authorList>
            <consortium name="The Broad Institute Genomics Platform"/>
            <consortium name="The Broad Institute Genome Sequencing Center for Infectious Disease"/>
            <person name="Wu L."/>
            <person name="Ma J."/>
        </authorList>
    </citation>
    <scope>NUCLEOTIDE SEQUENCE [LARGE SCALE GENOMIC DNA]</scope>
    <source>
        <strain evidence="3">JCM 16702</strain>
    </source>
</reference>
<feature type="signal peptide" evidence="1">
    <location>
        <begin position="1"/>
        <end position="20"/>
    </location>
</feature>
<protein>
    <submittedName>
        <fullName evidence="2">Uncharacterized protein</fullName>
    </submittedName>
</protein>
<dbReference type="RefSeq" id="WP_344958837.1">
    <property type="nucleotide sequence ID" value="NZ_BAAAZG010000080.1"/>
</dbReference>
<feature type="chain" id="PRO_5045903081" evidence="1">
    <location>
        <begin position="21"/>
        <end position="163"/>
    </location>
</feature>
<dbReference type="Proteomes" id="UP001500683">
    <property type="component" value="Unassembled WGS sequence"/>
</dbReference>
<keyword evidence="1" id="KW-0732">Signal</keyword>